<feature type="domain" description="Ig-like" evidence="9">
    <location>
        <begin position="355"/>
        <end position="461"/>
    </location>
</feature>
<dbReference type="InterPro" id="IPR003006">
    <property type="entry name" value="Ig/MHC_CS"/>
</dbReference>
<evidence type="ECO:0000256" key="7">
    <source>
        <dbReference type="SAM" id="Phobius"/>
    </source>
</evidence>
<evidence type="ECO:0000313" key="10">
    <source>
        <dbReference type="EMBL" id="KAF8565745.1"/>
    </source>
</evidence>
<dbReference type="GO" id="GO:0005911">
    <property type="term" value="C:cell-cell junction"/>
    <property type="evidence" value="ECO:0007669"/>
    <property type="project" value="TreeGrafter"/>
</dbReference>
<accession>A0A8T0DD45</accession>
<gene>
    <name evidence="10" type="ORF">P879_03902</name>
</gene>
<feature type="region of interest" description="Disordered" evidence="6">
    <location>
        <begin position="1150"/>
        <end position="1184"/>
    </location>
</feature>
<keyword evidence="8" id="KW-0732">Signal</keyword>
<keyword evidence="5" id="KW-0393">Immunoglobulin domain</keyword>
<feature type="domain" description="Ig-like" evidence="9">
    <location>
        <begin position="479"/>
        <end position="611"/>
    </location>
</feature>
<evidence type="ECO:0000313" key="11">
    <source>
        <dbReference type="Proteomes" id="UP000699462"/>
    </source>
</evidence>
<evidence type="ECO:0000256" key="1">
    <source>
        <dbReference type="ARBA" id="ARBA00004479"/>
    </source>
</evidence>
<dbReference type="InterPro" id="IPR003599">
    <property type="entry name" value="Ig_sub"/>
</dbReference>
<dbReference type="Gene3D" id="2.60.40.10">
    <property type="entry name" value="Immunoglobulins"/>
    <property type="match status" value="3"/>
</dbReference>
<sequence>MFCICLSTKFVTICFFMQFLGKSSCLIRTSRLPNGEITDECSDQLNDSLLMSVPFKIPSPPRKSFSEGTEKLSSLSNQFIRPKTKSFSKTLNIRTWSGPSKLDSAEGSSVDWNPQRLHKRLADKTHSSESTLRIEVSPSPDKPIRAGSSILVRCILETAKRPTVSTTFVLLRQPFGEHHAHPIEQATQTGPREGNPQNMEREFSVILTDKDNRATFFCEVVSSGSLTNVMRSSGQYYNVTYPPSSVHVSVQPIGPVAESVSKTFTCQLNQTGSNPPSEIKWIQLNSTGAQLPMTDVQISPTEQIIGLNGASVARSNLTVVARRASNGRRFECTALYLKQRTLLHSEEILEVKFSPNNIRLIAQPLDGVRESNRLELTCSTSSCHPPAIIRWFEIPPTLGQHGSSDSLKVGGSVQLQNELTDLAQLDSKPGEFGGSLVSSKLIITKTYRSNQNTVYRCQVEHTGLGRPIINEHRLRILYPSTVKLISLPSEPVVGQTVLLSCQATGGNPQNGLTYSWFTASRSQLTSMVKQTVNYTGEFTIHSGVQSAKVSKGSTELGSRSEGNEQPALNTMLRLTGYQDSQLNLTKIQVNQRGWYACMVSNAGGDSQAFLNLDLFYQPVLDDRTKSRVSAHLGESVSFVLFIDANPPWAEAKWFQLNGLERSQKPTTHKSQFNQLDVPYSGGYLYNGYDDYPDYGGQSLRTKRKVDAFLKSIAKRQTLRSVGTGASDRRHVVAERVSAGGNENLTFALKFYEVREEDFGAYICQIHHQLGVKDFSFYLSKKPDSEGIPQSSINVIKRGHSIVVQFKPPHTHYTRVALRVCLRDAPLGNQVSSSRTDGNAPDHSTSDKTHMLVYPMDSFYSNKRKRHKKSTTDKPGSTYFVSTNGCQDYQVADPQSGQTEVKLAEAVQLYNFRLLLYRGTKVIQETQPVYWQPEVAQFSQASLGTPLLILAIVGGCTLLLAIIFAAGLLIVYRTRRRKSSSFLTTTANSNNYTTVKSSDNRCCLSEDAEIKRLRNCGFEMRSDLGSVRSYQHSEAEALPLVQQMVPMSMGVYDPQHNGLSNSCSPHHRRHPMDSDYGSLIHSQHSATSNQMVNANALSNRIIAEAYLAAARAASAAVAASVISGSTDLYSPSTQMTGDLGSNSLLEANVGRDKQTSKPNAHSVKEQCMDGQNKDGGNGAGRSNESTGLVMRLGEERRHSDNPVTSGNRGSRLSVQMGIRGIHPQWSNSFTGTSYSSLANPSQSSLEAAARAAAAAAVASVVRNMNVNFMMPHASSSNNLAHPYGGLPRPASRAASVAGPNVAQSGQKMGMESGDGESMHSVAFEMRYGSNVANSTGETTPTASLNHLDSTSMRSRQTGIPPSQRQNHFTQRVQINHTRSESGTRLNNLRPSVNAQRTLLTRPEAIYLQVPQPHNLTRKDHLQHRMVPYRGPATSMAQDAPCHFAPVGFQQTSHPTQQIFSPVQPQYGLYIAPLDSQPGLINNFRQAHPKLTHPLQPSYQMQAIYPTQAENPQYSHFYPLQPYTGHQTNSSSEPTRCMDSRGCEEQRQITPSGHTDLAAHNVGEQIDASSMPYRSGDQPISQKIGTTGATIQEGRGVGEGWQCANANNDGISPLSADDNSLSNPPTSLSGGLNQQTSKEEHTTTEVNLEICAALCFLPP</sequence>
<feature type="signal peptide" evidence="8">
    <location>
        <begin position="1"/>
        <end position="25"/>
    </location>
</feature>
<comment type="caution">
    <text evidence="10">The sequence shown here is derived from an EMBL/GenBank/DDBJ whole genome shotgun (WGS) entry which is preliminary data.</text>
</comment>
<dbReference type="InterPro" id="IPR013783">
    <property type="entry name" value="Ig-like_fold"/>
</dbReference>
<evidence type="ECO:0000256" key="4">
    <source>
        <dbReference type="ARBA" id="ARBA00023180"/>
    </source>
</evidence>
<dbReference type="GO" id="GO:0098609">
    <property type="term" value="P:cell-cell adhesion"/>
    <property type="evidence" value="ECO:0007669"/>
    <property type="project" value="TreeGrafter"/>
</dbReference>
<name>A0A8T0DD45_9TREM</name>
<evidence type="ECO:0000259" key="9">
    <source>
        <dbReference type="PROSITE" id="PS50835"/>
    </source>
</evidence>
<keyword evidence="7" id="KW-1133">Transmembrane helix</keyword>
<reference evidence="10 11" key="1">
    <citation type="submission" date="2019-07" db="EMBL/GenBank/DDBJ databases">
        <title>Annotation for the trematode Paragonimus westermani.</title>
        <authorList>
            <person name="Choi Y.-J."/>
        </authorList>
    </citation>
    <scope>NUCLEOTIDE SEQUENCE [LARGE SCALE GENOMIC DNA]</scope>
    <source>
        <strain evidence="10">180907_Pwestermani</strain>
    </source>
</reference>
<organism evidence="10 11">
    <name type="scientific">Paragonimus westermani</name>
    <dbReference type="NCBI Taxonomy" id="34504"/>
    <lineage>
        <taxon>Eukaryota</taxon>
        <taxon>Metazoa</taxon>
        <taxon>Spiralia</taxon>
        <taxon>Lophotrochozoa</taxon>
        <taxon>Platyhelminthes</taxon>
        <taxon>Trematoda</taxon>
        <taxon>Digenea</taxon>
        <taxon>Plagiorchiida</taxon>
        <taxon>Troglotremata</taxon>
        <taxon>Troglotrematidae</taxon>
        <taxon>Paragonimus</taxon>
    </lineage>
</organism>
<dbReference type="InterPro" id="IPR051275">
    <property type="entry name" value="Cell_adhesion_signaling"/>
</dbReference>
<feature type="region of interest" description="Disordered" evidence="6">
    <location>
        <begin position="828"/>
        <end position="847"/>
    </location>
</feature>
<evidence type="ECO:0000256" key="2">
    <source>
        <dbReference type="ARBA" id="ARBA00023136"/>
    </source>
</evidence>
<feature type="region of interest" description="Disordered" evidence="6">
    <location>
        <begin position="1606"/>
        <end position="1641"/>
    </location>
</feature>
<feature type="transmembrane region" description="Helical" evidence="7">
    <location>
        <begin position="946"/>
        <end position="971"/>
    </location>
</feature>
<dbReference type="PANTHER" id="PTHR11640">
    <property type="entry name" value="NEPHRIN"/>
    <property type="match status" value="1"/>
</dbReference>
<keyword evidence="2 7" id="KW-0472">Membrane</keyword>
<evidence type="ECO:0000256" key="8">
    <source>
        <dbReference type="SAM" id="SignalP"/>
    </source>
</evidence>
<keyword evidence="7" id="KW-0812">Transmembrane</keyword>
<dbReference type="SUPFAM" id="SSF48726">
    <property type="entry name" value="Immunoglobulin"/>
    <property type="match status" value="3"/>
</dbReference>
<feature type="domain" description="Ig-like" evidence="9">
    <location>
        <begin position="243"/>
        <end position="343"/>
    </location>
</feature>
<feature type="region of interest" description="Disordered" evidence="6">
    <location>
        <begin position="121"/>
        <end position="140"/>
    </location>
</feature>
<dbReference type="PROSITE" id="PS00290">
    <property type="entry name" value="IG_MHC"/>
    <property type="match status" value="1"/>
</dbReference>
<keyword evidence="4" id="KW-0325">Glycoprotein</keyword>
<feature type="region of interest" description="Disordered" evidence="6">
    <location>
        <begin position="1330"/>
        <end position="1366"/>
    </location>
</feature>
<protein>
    <submittedName>
        <fullName evidence="10">Cell adhesion molecule 2</fullName>
    </submittedName>
</protein>
<dbReference type="InterPro" id="IPR007110">
    <property type="entry name" value="Ig-like_dom"/>
</dbReference>
<dbReference type="Proteomes" id="UP000699462">
    <property type="component" value="Unassembled WGS sequence"/>
</dbReference>
<comment type="subcellular location">
    <subcellularLocation>
        <location evidence="1">Membrane</location>
        <topology evidence="1">Single-pass type I membrane protein</topology>
    </subcellularLocation>
</comment>
<dbReference type="InterPro" id="IPR036179">
    <property type="entry name" value="Ig-like_dom_sf"/>
</dbReference>
<evidence type="ECO:0000256" key="5">
    <source>
        <dbReference type="ARBA" id="ARBA00023319"/>
    </source>
</evidence>
<keyword evidence="11" id="KW-1185">Reference proteome</keyword>
<dbReference type="OrthoDB" id="6286400at2759"/>
<dbReference type="PROSITE" id="PS50835">
    <property type="entry name" value="IG_LIKE"/>
    <property type="match status" value="3"/>
</dbReference>
<feature type="chain" id="PRO_5035795990" evidence="8">
    <location>
        <begin position="26"/>
        <end position="1657"/>
    </location>
</feature>
<dbReference type="GO" id="GO:0005886">
    <property type="term" value="C:plasma membrane"/>
    <property type="evidence" value="ECO:0007669"/>
    <property type="project" value="TreeGrafter"/>
</dbReference>
<proteinExistence type="predicted"/>
<evidence type="ECO:0000256" key="3">
    <source>
        <dbReference type="ARBA" id="ARBA00023157"/>
    </source>
</evidence>
<keyword evidence="3" id="KW-1015">Disulfide bond</keyword>
<dbReference type="EMBL" id="JTDF01006191">
    <property type="protein sequence ID" value="KAF8565745.1"/>
    <property type="molecule type" value="Genomic_DNA"/>
</dbReference>
<feature type="compositionally biased region" description="Polar residues" evidence="6">
    <location>
        <begin position="1615"/>
        <end position="1634"/>
    </location>
</feature>
<dbReference type="GO" id="GO:0050839">
    <property type="term" value="F:cell adhesion molecule binding"/>
    <property type="evidence" value="ECO:0007669"/>
    <property type="project" value="TreeGrafter"/>
</dbReference>
<dbReference type="SMART" id="SM00409">
    <property type="entry name" value="IG"/>
    <property type="match status" value="5"/>
</dbReference>
<evidence type="ECO:0000256" key="6">
    <source>
        <dbReference type="SAM" id="MobiDB-lite"/>
    </source>
</evidence>